<name>A0A4S2M2C8_OPIFE</name>
<organism evidence="2 3">
    <name type="scientific">Opisthorchis felineus</name>
    <dbReference type="NCBI Taxonomy" id="147828"/>
    <lineage>
        <taxon>Eukaryota</taxon>
        <taxon>Metazoa</taxon>
        <taxon>Spiralia</taxon>
        <taxon>Lophotrochozoa</taxon>
        <taxon>Platyhelminthes</taxon>
        <taxon>Trematoda</taxon>
        <taxon>Digenea</taxon>
        <taxon>Opisthorchiida</taxon>
        <taxon>Opisthorchiata</taxon>
        <taxon>Opisthorchiidae</taxon>
        <taxon>Opisthorchis</taxon>
    </lineage>
</organism>
<feature type="transmembrane region" description="Helical" evidence="1">
    <location>
        <begin position="85"/>
        <end position="109"/>
    </location>
</feature>
<protein>
    <submittedName>
        <fullName evidence="2">Uncharacterized protein</fullName>
    </submittedName>
</protein>
<proteinExistence type="predicted"/>
<dbReference type="EMBL" id="SJOL01006386">
    <property type="protein sequence ID" value="TGZ68048.1"/>
    <property type="molecule type" value="Genomic_DNA"/>
</dbReference>
<sequence>MITSFSSELHAFSTQMCGWEAHENPTDLIVYREVEIHVSAGNATALDRFWKIIPFEYVESGWSIVPASLRELLLHMRSCVKKGTVSNYCSSDFLVLFIAVFVLCFPSFYRGYSKYADFDLQVQLLRLV</sequence>
<dbReference type="Proteomes" id="UP000308267">
    <property type="component" value="Unassembled WGS sequence"/>
</dbReference>
<comment type="caution">
    <text evidence="2">The sequence shown here is derived from an EMBL/GenBank/DDBJ whole genome shotgun (WGS) entry which is preliminary data.</text>
</comment>
<evidence type="ECO:0000313" key="3">
    <source>
        <dbReference type="Proteomes" id="UP000308267"/>
    </source>
</evidence>
<keyword evidence="1" id="KW-0472">Membrane</keyword>
<gene>
    <name evidence="2" type="ORF">CRM22_004469</name>
</gene>
<reference evidence="2 3" key="1">
    <citation type="journal article" date="2019" name="BMC Genomics">
        <title>New insights from Opisthorchis felineus genome: update on genomics of the epidemiologically important liver flukes.</title>
        <authorList>
            <person name="Ershov N.I."/>
            <person name="Mordvinov V.A."/>
            <person name="Prokhortchouk E.B."/>
            <person name="Pakharukova M.Y."/>
            <person name="Gunbin K.V."/>
            <person name="Ustyantsev K."/>
            <person name="Genaev M.A."/>
            <person name="Blinov A.G."/>
            <person name="Mazur A."/>
            <person name="Boulygina E."/>
            <person name="Tsygankova S."/>
            <person name="Khrameeva E."/>
            <person name="Chekanov N."/>
            <person name="Fan G."/>
            <person name="Xiao A."/>
            <person name="Zhang H."/>
            <person name="Xu X."/>
            <person name="Yang H."/>
            <person name="Solovyev V."/>
            <person name="Lee S.M."/>
            <person name="Liu X."/>
            <person name="Afonnikov D.A."/>
            <person name="Skryabin K.G."/>
        </authorList>
    </citation>
    <scope>NUCLEOTIDE SEQUENCE [LARGE SCALE GENOMIC DNA]</scope>
    <source>
        <strain evidence="2">AK-0245</strain>
        <tissue evidence="2">Whole organism</tissue>
    </source>
</reference>
<evidence type="ECO:0000313" key="2">
    <source>
        <dbReference type="EMBL" id="TGZ68048.1"/>
    </source>
</evidence>
<evidence type="ECO:0000256" key="1">
    <source>
        <dbReference type="SAM" id="Phobius"/>
    </source>
</evidence>
<dbReference type="AlphaFoldDB" id="A0A4S2M2C8"/>
<keyword evidence="3" id="KW-1185">Reference proteome</keyword>
<keyword evidence="1" id="KW-1133">Transmembrane helix</keyword>
<accession>A0A4S2M2C8</accession>
<keyword evidence="1" id="KW-0812">Transmembrane</keyword>